<dbReference type="AlphaFoldDB" id="A0AAD1VUW5"/>
<reference evidence="3" key="1">
    <citation type="submission" date="2022-03" db="EMBL/GenBank/DDBJ databases">
        <authorList>
            <person name="Alioto T."/>
            <person name="Alioto T."/>
            <person name="Gomez Garrido J."/>
        </authorList>
    </citation>
    <scope>NUCLEOTIDE SEQUENCE</scope>
</reference>
<keyword evidence="4" id="KW-1185">Reference proteome</keyword>
<feature type="coiled-coil region" evidence="1">
    <location>
        <begin position="118"/>
        <end position="145"/>
    </location>
</feature>
<sequence>MSQRHKSKQAKADRAAFFRARASALKSKEGLTPSQDDGGVCSRDSSPSHPATPSSITEEGPLTVTAMRAMMAEFSVTIQGNVTTQIQALATELRKEIHDIGSRSTCMDQKMANFAGAHNSLADKMQEIDEKLQTYKLKLADKEYKQSPHKRDP</sequence>
<organism evidence="3 4">
    <name type="scientific">Pelobates cultripes</name>
    <name type="common">Western spadefoot toad</name>
    <dbReference type="NCBI Taxonomy" id="61616"/>
    <lineage>
        <taxon>Eukaryota</taxon>
        <taxon>Metazoa</taxon>
        <taxon>Chordata</taxon>
        <taxon>Craniata</taxon>
        <taxon>Vertebrata</taxon>
        <taxon>Euteleostomi</taxon>
        <taxon>Amphibia</taxon>
        <taxon>Batrachia</taxon>
        <taxon>Anura</taxon>
        <taxon>Pelobatoidea</taxon>
        <taxon>Pelobatidae</taxon>
        <taxon>Pelobates</taxon>
    </lineage>
</organism>
<evidence type="ECO:0000256" key="1">
    <source>
        <dbReference type="SAM" id="Coils"/>
    </source>
</evidence>
<evidence type="ECO:0000313" key="4">
    <source>
        <dbReference type="Proteomes" id="UP001295444"/>
    </source>
</evidence>
<gene>
    <name evidence="3" type="ORF">PECUL_23A000538</name>
</gene>
<feature type="compositionally biased region" description="Polar residues" evidence="2">
    <location>
        <begin position="43"/>
        <end position="57"/>
    </location>
</feature>
<feature type="region of interest" description="Disordered" evidence="2">
    <location>
        <begin position="23"/>
        <end position="60"/>
    </location>
</feature>
<evidence type="ECO:0000313" key="3">
    <source>
        <dbReference type="EMBL" id="CAH2274281.1"/>
    </source>
</evidence>
<evidence type="ECO:0000256" key="2">
    <source>
        <dbReference type="SAM" id="MobiDB-lite"/>
    </source>
</evidence>
<dbReference type="EMBL" id="OW240914">
    <property type="protein sequence ID" value="CAH2274281.1"/>
    <property type="molecule type" value="Genomic_DNA"/>
</dbReference>
<accession>A0AAD1VUW5</accession>
<dbReference type="Proteomes" id="UP001295444">
    <property type="component" value="Chromosome 03"/>
</dbReference>
<name>A0AAD1VUW5_PELCU</name>
<protein>
    <submittedName>
        <fullName evidence="3">Uncharacterized protein</fullName>
    </submittedName>
</protein>
<proteinExistence type="predicted"/>
<keyword evidence="1" id="KW-0175">Coiled coil</keyword>